<reference evidence="1 2" key="1">
    <citation type="journal article" date="2020" name="G3 (Bethesda)">
        <title>Improved Reference Genome for Cyclotella cryptica CCMP332, a Model for Cell Wall Morphogenesis, Salinity Adaptation, and Lipid Production in Diatoms (Bacillariophyta).</title>
        <authorList>
            <person name="Roberts W.R."/>
            <person name="Downey K.M."/>
            <person name="Ruck E.C."/>
            <person name="Traller J.C."/>
            <person name="Alverson A.J."/>
        </authorList>
    </citation>
    <scope>NUCLEOTIDE SEQUENCE [LARGE SCALE GENOMIC DNA]</scope>
    <source>
        <strain evidence="1 2">CCMP332</strain>
    </source>
</reference>
<dbReference type="Proteomes" id="UP001516023">
    <property type="component" value="Unassembled WGS sequence"/>
</dbReference>
<evidence type="ECO:0000313" key="2">
    <source>
        <dbReference type="Proteomes" id="UP001516023"/>
    </source>
</evidence>
<sequence length="350" mass="38739">MGRISTHYIQFAMIKYEDLLVEAGYSQKAIEEVKAGKLHYGGSLSPASGKELSVKLAFHVNAKLDNVAELFMRFPKKKEFDDAVIGLGMIAEDGGDGSLEDFAGVKLEPNGNTMDKIYLDAKAGSDLNLANEEIEVFKKLGTKASHDDVEQCLRRVLLDRFRSYKKNGLGGILPYARGKKDFSVGDEMKHQLEVGPILKKRSPVFWKYALEYPNNKPDGTIESFFWVNSLIDDKPTIALVHRMGMPQDGGYIYMERHFYISRSHNCLQGVGAAMPSEDGTAVFYATRTSTDQVSGFGGSAKRTIGNKIMGGRMAENFERARVVVASAKELDMLNGLDKISLESHPTMADD</sequence>
<dbReference type="EMBL" id="JABMIG020000001">
    <property type="protein sequence ID" value="KAL3805793.1"/>
    <property type="molecule type" value="Genomic_DNA"/>
</dbReference>
<organism evidence="1 2">
    <name type="scientific">Cyclotella cryptica</name>
    <dbReference type="NCBI Taxonomy" id="29204"/>
    <lineage>
        <taxon>Eukaryota</taxon>
        <taxon>Sar</taxon>
        <taxon>Stramenopiles</taxon>
        <taxon>Ochrophyta</taxon>
        <taxon>Bacillariophyta</taxon>
        <taxon>Coscinodiscophyceae</taxon>
        <taxon>Thalassiosirophycidae</taxon>
        <taxon>Stephanodiscales</taxon>
        <taxon>Stephanodiscaceae</taxon>
        <taxon>Cyclotella</taxon>
    </lineage>
</organism>
<comment type="caution">
    <text evidence="1">The sequence shown here is derived from an EMBL/GenBank/DDBJ whole genome shotgun (WGS) entry which is preliminary data.</text>
</comment>
<dbReference type="AlphaFoldDB" id="A0ABD3QZY2"/>
<accession>A0ABD3QZY2</accession>
<proteinExistence type="predicted"/>
<evidence type="ECO:0000313" key="1">
    <source>
        <dbReference type="EMBL" id="KAL3805793.1"/>
    </source>
</evidence>
<protein>
    <submittedName>
        <fullName evidence="1">Uncharacterized protein</fullName>
    </submittedName>
</protein>
<gene>
    <name evidence="1" type="ORF">HJC23_007754</name>
</gene>
<name>A0ABD3QZY2_9STRA</name>
<keyword evidence="2" id="KW-1185">Reference proteome</keyword>